<protein>
    <submittedName>
        <fullName evidence="1">Uncharacterized protein</fullName>
    </submittedName>
</protein>
<dbReference type="EMBL" id="JAFEMO010000013">
    <property type="protein sequence ID" value="KAH7550157.1"/>
    <property type="molecule type" value="Genomic_DNA"/>
</dbReference>
<dbReference type="Proteomes" id="UP000827721">
    <property type="component" value="Unassembled WGS sequence"/>
</dbReference>
<organism evidence="1 2">
    <name type="scientific">Xanthoceras sorbifolium</name>
    <dbReference type="NCBI Taxonomy" id="99658"/>
    <lineage>
        <taxon>Eukaryota</taxon>
        <taxon>Viridiplantae</taxon>
        <taxon>Streptophyta</taxon>
        <taxon>Embryophyta</taxon>
        <taxon>Tracheophyta</taxon>
        <taxon>Spermatophyta</taxon>
        <taxon>Magnoliopsida</taxon>
        <taxon>eudicotyledons</taxon>
        <taxon>Gunneridae</taxon>
        <taxon>Pentapetalae</taxon>
        <taxon>rosids</taxon>
        <taxon>malvids</taxon>
        <taxon>Sapindales</taxon>
        <taxon>Sapindaceae</taxon>
        <taxon>Xanthoceroideae</taxon>
        <taxon>Xanthoceras</taxon>
    </lineage>
</organism>
<keyword evidence="2" id="KW-1185">Reference proteome</keyword>
<name>A0ABQ8H8E3_9ROSI</name>
<sequence length="161" mass="17617">MASMQWYKPADQNCNPVTYPPMANPGQTQCHGQSQAYYTEHGMAKPQTPNCYSQTQTPTGYGSGLGMGMTHAMGSTHGTPGYSHGSSHCMDQNKVYSYGHGYGHGPSQNHHTATYGSNGMARYGKTKKNGHVYRRNRDGHCSDSCSDSDSDDEHCGRRMHC</sequence>
<gene>
    <name evidence="1" type="ORF">JRO89_XS13G0144700</name>
</gene>
<evidence type="ECO:0000313" key="2">
    <source>
        <dbReference type="Proteomes" id="UP000827721"/>
    </source>
</evidence>
<comment type="caution">
    <text evidence="1">The sequence shown here is derived from an EMBL/GenBank/DDBJ whole genome shotgun (WGS) entry which is preliminary data.</text>
</comment>
<proteinExistence type="predicted"/>
<reference evidence="1 2" key="1">
    <citation type="submission" date="2021-02" db="EMBL/GenBank/DDBJ databases">
        <title>Plant Genome Project.</title>
        <authorList>
            <person name="Zhang R.-G."/>
        </authorList>
    </citation>
    <scope>NUCLEOTIDE SEQUENCE [LARGE SCALE GENOMIC DNA]</scope>
    <source>
        <tissue evidence="1">Leaves</tissue>
    </source>
</reference>
<accession>A0ABQ8H8E3</accession>
<evidence type="ECO:0000313" key="1">
    <source>
        <dbReference type="EMBL" id="KAH7550157.1"/>
    </source>
</evidence>